<dbReference type="AlphaFoldDB" id="A0A1X7PEW2"/>
<proteinExistence type="predicted"/>
<dbReference type="OrthoDB" id="9806257at2"/>
<dbReference type="PANTHER" id="PTHR10961">
    <property type="entry name" value="PEROXISOMAL SARCOSINE OXIDASE"/>
    <property type="match status" value="1"/>
</dbReference>
<evidence type="ECO:0000256" key="3">
    <source>
        <dbReference type="ARBA" id="ARBA00022827"/>
    </source>
</evidence>
<feature type="domain" description="FAD dependent oxidoreductase" evidence="5">
    <location>
        <begin position="11"/>
        <end position="346"/>
    </location>
</feature>
<dbReference type="PANTHER" id="PTHR10961:SF7">
    <property type="entry name" value="FAD DEPENDENT OXIDOREDUCTASE DOMAIN-CONTAINING PROTEIN"/>
    <property type="match status" value="1"/>
</dbReference>
<evidence type="ECO:0000256" key="4">
    <source>
        <dbReference type="ARBA" id="ARBA00023002"/>
    </source>
</evidence>
<dbReference type="STRING" id="1891671.SAMN06295885_3160"/>
<evidence type="ECO:0000313" key="6">
    <source>
        <dbReference type="EMBL" id="SMH48947.1"/>
    </source>
</evidence>
<accession>A0A1X7PEW2</accession>
<organism evidence="6 7">
    <name type="scientific">Rathayibacter oskolensis</name>
    <dbReference type="NCBI Taxonomy" id="1891671"/>
    <lineage>
        <taxon>Bacteria</taxon>
        <taxon>Bacillati</taxon>
        <taxon>Actinomycetota</taxon>
        <taxon>Actinomycetes</taxon>
        <taxon>Micrococcales</taxon>
        <taxon>Microbacteriaceae</taxon>
        <taxon>Rathayibacter</taxon>
    </lineage>
</organism>
<reference evidence="7" key="1">
    <citation type="submission" date="2017-04" db="EMBL/GenBank/DDBJ databases">
        <authorList>
            <person name="Varghese N."/>
            <person name="Submissions S."/>
        </authorList>
    </citation>
    <scope>NUCLEOTIDE SEQUENCE [LARGE SCALE GENOMIC DNA]</scope>
    <source>
        <strain evidence="7">VKM Ac-2121</strain>
    </source>
</reference>
<dbReference type="RefSeq" id="WP_129588078.1">
    <property type="nucleotide sequence ID" value="NZ_FXBM01000003.1"/>
</dbReference>
<sequence>MTVHDASTVHDAIVLGLGIHGSATAYELALRGRDVVGLEQFGPGHVRGSSHGATRMIRRAYPSPVWNDLVDRAFRGWERWGLADGAPFVHPTGGLYAHRGAASLQGGRSRPVARTGGIAASLRTPEGYGVVHDPDAGVVEAARALAFARRAAVAAGADLRFDVAVLDWSVADGVVTVRTGSGELRARRLIVSGGAWVAALLPETAGFFEVQRILTLTAPAGQPVAQPPALGCFSVDLPEGLVFGLPEAAGSGAKIGIDAGPVWDPAVPVAPPTETEVAHLAELLGRFVPGIRTAGAEAVACLYTMTPDKRFVVGEHPEHPEVLIAAACSGHGFKFGPAIGEALADLVEGVDRPDLAFLSPTRMVTTA</sequence>
<evidence type="ECO:0000313" key="7">
    <source>
        <dbReference type="Proteomes" id="UP000193711"/>
    </source>
</evidence>
<name>A0A1X7PEW2_9MICO</name>
<dbReference type="InterPro" id="IPR036188">
    <property type="entry name" value="FAD/NAD-bd_sf"/>
</dbReference>
<dbReference type="GO" id="GO:0008115">
    <property type="term" value="F:sarcosine oxidase activity"/>
    <property type="evidence" value="ECO:0007669"/>
    <property type="project" value="TreeGrafter"/>
</dbReference>
<keyword evidence="2" id="KW-0285">Flavoprotein</keyword>
<dbReference type="InterPro" id="IPR045170">
    <property type="entry name" value="MTOX"/>
</dbReference>
<dbReference type="Gene3D" id="3.50.50.60">
    <property type="entry name" value="FAD/NAD(P)-binding domain"/>
    <property type="match status" value="1"/>
</dbReference>
<comment type="cofactor">
    <cofactor evidence="1">
        <name>FAD</name>
        <dbReference type="ChEBI" id="CHEBI:57692"/>
    </cofactor>
</comment>
<dbReference type="Pfam" id="PF01266">
    <property type="entry name" value="DAO"/>
    <property type="match status" value="1"/>
</dbReference>
<dbReference type="InterPro" id="IPR006076">
    <property type="entry name" value="FAD-dep_OxRdtase"/>
</dbReference>
<evidence type="ECO:0000256" key="1">
    <source>
        <dbReference type="ARBA" id="ARBA00001974"/>
    </source>
</evidence>
<evidence type="ECO:0000256" key="2">
    <source>
        <dbReference type="ARBA" id="ARBA00022630"/>
    </source>
</evidence>
<dbReference type="Gene3D" id="3.30.9.10">
    <property type="entry name" value="D-Amino Acid Oxidase, subunit A, domain 2"/>
    <property type="match status" value="1"/>
</dbReference>
<keyword evidence="4" id="KW-0560">Oxidoreductase</keyword>
<evidence type="ECO:0000259" key="5">
    <source>
        <dbReference type="Pfam" id="PF01266"/>
    </source>
</evidence>
<gene>
    <name evidence="6" type="ORF">SAMN06295885_3160</name>
</gene>
<keyword evidence="7" id="KW-1185">Reference proteome</keyword>
<dbReference type="SUPFAM" id="SSF51905">
    <property type="entry name" value="FAD/NAD(P)-binding domain"/>
    <property type="match status" value="1"/>
</dbReference>
<keyword evidence="3" id="KW-0274">FAD</keyword>
<dbReference type="GO" id="GO:0050660">
    <property type="term" value="F:flavin adenine dinucleotide binding"/>
    <property type="evidence" value="ECO:0007669"/>
    <property type="project" value="InterPro"/>
</dbReference>
<dbReference type="EMBL" id="FXBM01000003">
    <property type="protein sequence ID" value="SMH48947.1"/>
    <property type="molecule type" value="Genomic_DNA"/>
</dbReference>
<dbReference type="SUPFAM" id="SSF54373">
    <property type="entry name" value="FAD-linked reductases, C-terminal domain"/>
    <property type="match status" value="1"/>
</dbReference>
<dbReference type="Proteomes" id="UP000193711">
    <property type="component" value="Unassembled WGS sequence"/>
</dbReference>
<protein>
    <submittedName>
        <fullName evidence="6">Sarcosine oxidase</fullName>
    </submittedName>
</protein>